<keyword evidence="2 7" id="KW-1003">Cell membrane</keyword>
<organism evidence="8 9">
    <name type="scientific">Shewanella gaetbuli</name>
    <dbReference type="NCBI Taxonomy" id="220752"/>
    <lineage>
        <taxon>Bacteria</taxon>
        <taxon>Pseudomonadati</taxon>
        <taxon>Pseudomonadota</taxon>
        <taxon>Gammaproteobacteria</taxon>
        <taxon>Alteromonadales</taxon>
        <taxon>Shewanellaceae</taxon>
        <taxon>Shewanella</taxon>
    </lineage>
</organism>
<dbReference type="GO" id="GO:0008961">
    <property type="term" value="F:phosphatidylglycerol-prolipoprotein diacylglyceryl transferase activity"/>
    <property type="evidence" value="ECO:0007669"/>
    <property type="project" value="UniProtKB-UniRule"/>
</dbReference>
<comment type="pathway">
    <text evidence="7">Protein modification; lipoprotein biosynthesis (diacylglyceryl transfer).</text>
</comment>
<reference evidence="8" key="1">
    <citation type="submission" date="2022-01" db="EMBL/GenBank/DDBJ databases">
        <title>Whole genome-based taxonomy of the Shewanellaceae.</title>
        <authorList>
            <person name="Martin-Rodriguez A.J."/>
        </authorList>
    </citation>
    <scope>NUCLEOTIDE SEQUENCE</scope>
    <source>
        <strain evidence="8">DSM 16422</strain>
    </source>
</reference>
<dbReference type="Pfam" id="PF01790">
    <property type="entry name" value="LGT"/>
    <property type="match status" value="1"/>
</dbReference>
<dbReference type="EC" id="2.5.1.145" evidence="7"/>
<evidence type="ECO:0000256" key="5">
    <source>
        <dbReference type="ARBA" id="ARBA00022989"/>
    </source>
</evidence>
<keyword evidence="3 7" id="KW-0808">Transferase</keyword>
<dbReference type="NCBIfam" id="TIGR00544">
    <property type="entry name" value="lgt"/>
    <property type="match status" value="1"/>
</dbReference>
<gene>
    <name evidence="7 8" type="primary">lgt</name>
    <name evidence="8" type="ORF">L2672_16845</name>
</gene>
<dbReference type="RefSeq" id="WP_248997009.1">
    <property type="nucleotide sequence ID" value="NZ_JAKIKP010000019.1"/>
</dbReference>
<feature type="transmembrane region" description="Helical" evidence="7">
    <location>
        <begin position="20"/>
        <end position="43"/>
    </location>
</feature>
<evidence type="ECO:0000256" key="3">
    <source>
        <dbReference type="ARBA" id="ARBA00022679"/>
    </source>
</evidence>
<feature type="transmembrane region" description="Helical" evidence="7">
    <location>
        <begin position="95"/>
        <end position="111"/>
    </location>
</feature>
<feature type="transmembrane region" description="Helical" evidence="7">
    <location>
        <begin position="237"/>
        <end position="257"/>
    </location>
</feature>
<feature type="transmembrane region" description="Helical" evidence="7">
    <location>
        <begin position="55"/>
        <end position="75"/>
    </location>
</feature>
<keyword evidence="5 7" id="KW-1133">Transmembrane helix</keyword>
<feature type="transmembrane region" description="Helical" evidence="7">
    <location>
        <begin position="118"/>
        <end position="139"/>
    </location>
</feature>
<dbReference type="InterPro" id="IPR001640">
    <property type="entry name" value="Lgt"/>
</dbReference>
<proteinExistence type="inferred from homology"/>
<name>A0A9X1ZNT4_9GAMM</name>
<comment type="function">
    <text evidence="7">Catalyzes the transfer of the diacylglyceryl group from phosphatidylglycerol to the sulfhydryl group of the N-terminal cysteine of a prolipoprotein, the first step in the formation of mature lipoproteins.</text>
</comment>
<feature type="transmembrane region" description="Helical" evidence="7">
    <location>
        <begin position="171"/>
        <end position="189"/>
    </location>
</feature>
<comment type="catalytic activity">
    <reaction evidence="7">
        <text>L-cysteinyl-[prolipoprotein] + a 1,2-diacyl-sn-glycero-3-phospho-(1'-sn-glycerol) = an S-1,2-diacyl-sn-glyceryl-L-cysteinyl-[prolipoprotein] + sn-glycerol 1-phosphate + H(+)</text>
        <dbReference type="Rhea" id="RHEA:56712"/>
        <dbReference type="Rhea" id="RHEA-COMP:14679"/>
        <dbReference type="Rhea" id="RHEA-COMP:14680"/>
        <dbReference type="ChEBI" id="CHEBI:15378"/>
        <dbReference type="ChEBI" id="CHEBI:29950"/>
        <dbReference type="ChEBI" id="CHEBI:57685"/>
        <dbReference type="ChEBI" id="CHEBI:64716"/>
        <dbReference type="ChEBI" id="CHEBI:140658"/>
        <dbReference type="EC" id="2.5.1.145"/>
    </reaction>
</comment>
<sequence>MEYLVWNLDPVMFTIMGIKIQWYGVLFATAITTGFLVMKRIYALEGLNPDSLDDLLIYSVIGIVVGARLGHVFFYEPEYYLANPLLIPAIWKGGLASHGGTVGVVLAMYFYKRKAQLPFIYLLDRLAVGTGIFCFFVRMGNFANSEIVGITTDKPWAIIFERVDMLPRHPAQLYEAIAYLAIFITMWLLYRYSQIKQKQGALVGLFLALVFGARYLIEFVKVRQAEFAQEWTMSVGQMLSIPFVLVGLGLFIAAFMVNAKGNK</sequence>
<evidence type="ECO:0000256" key="1">
    <source>
        <dbReference type="ARBA" id="ARBA00007150"/>
    </source>
</evidence>
<dbReference type="PANTHER" id="PTHR30589">
    <property type="entry name" value="PROLIPOPROTEIN DIACYLGLYCERYL TRANSFERASE"/>
    <property type="match status" value="1"/>
</dbReference>
<accession>A0A9X1ZNT4</accession>
<dbReference type="AlphaFoldDB" id="A0A9X1ZNT4"/>
<evidence type="ECO:0000256" key="7">
    <source>
        <dbReference type="HAMAP-Rule" id="MF_01147"/>
    </source>
</evidence>
<evidence type="ECO:0000256" key="6">
    <source>
        <dbReference type="ARBA" id="ARBA00023136"/>
    </source>
</evidence>
<keyword evidence="6 7" id="KW-0472">Membrane</keyword>
<protein>
    <recommendedName>
        <fullName evidence="7">Phosphatidylglycerol--prolipoprotein diacylglyceryl transferase</fullName>
        <ecNumber evidence="7">2.5.1.145</ecNumber>
    </recommendedName>
</protein>
<dbReference type="GO" id="GO:0005886">
    <property type="term" value="C:plasma membrane"/>
    <property type="evidence" value="ECO:0007669"/>
    <property type="project" value="UniProtKB-SubCell"/>
</dbReference>
<comment type="caution">
    <text evidence="8">The sequence shown here is derived from an EMBL/GenBank/DDBJ whole genome shotgun (WGS) entry which is preliminary data.</text>
</comment>
<dbReference type="GO" id="GO:0042158">
    <property type="term" value="P:lipoprotein biosynthetic process"/>
    <property type="evidence" value="ECO:0007669"/>
    <property type="project" value="UniProtKB-UniRule"/>
</dbReference>
<evidence type="ECO:0000313" key="9">
    <source>
        <dbReference type="Proteomes" id="UP001139333"/>
    </source>
</evidence>
<keyword evidence="4 7" id="KW-0812">Transmembrane</keyword>
<dbReference type="HAMAP" id="MF_01147">
    <property type="entry name" value="Lgt"/>
    <property type="match status" value="1"/>
</dbReference>
<comment type="similarity">
    <text evidence="1 7">Belongs to the Lgt family.</text>
</comment>
<dbReference type="PANTHER" id="PTHR30589:SF0">
    <property type="entry name" value="PHOSPHATIDYLGLYCEROL--PROLIPOPROTEIN DIACYLGLYCERYL TRANSFERASE"/>
    <property type="match status" value="1"/>
</dbReference>
<feature type="transmembrane region" description="Helical" evidence="7">
    <location>
        <begin position="201"/>
        <end position="217"/>
    </location>
</feature>
<dbReference type="EMBL" id="JAKIKP010000019">
    <property type="protein sequence ID" value="MCL1144342.1"/>
    <property type="molecule type" value="Genomic_DNA"/>
</dbReference>
<evidence type="ECO:0000256" key="2">
    <source>
        <dbReference type="ARBA" id="ARBA00022475"/>
    </source>
</evidence>
<evidence type="ECO:0000313" key="8">
    <source>
        <dbReference type="EMBL" id="MCL1144342.1"/>
    </source>
</evidence>
<feature type="binding site" evidence="7">
    <location>
        <position position="138"/>
    </location>
    <ligand>
        <name>a 1,2-diacyl-sn-glycero-3-phospho-(1'-sn-glycerol)</name>
        <dbReference type="ChEBI" id="CHEBI:64716"/>
    </ligand>
</feature>
<evidence type="ECO:0000256" key="4">
    <source>
        <dbReference type="ARBA" id="ARBA00022692"/>
    </source>
</evidence>
<dbReference type="Proteomes" id="UP001139333">
    <property type="component" value="Unassembled WGS sequence"/>
</dbReference>
<comment type="subcellular location">
    <subcellularLocation>
        <location evidence="7">Cell membrane</location>
        <topology evidence="7">Multi-pass membrane protein</topology>
    </subcellularLocation>
</comment>
<keyword evidence="9" id="KW-1185">Reference proteome</keyword>